<gene>
    <name evidence="2" type="ORF">PMAYCL1PPCAC_05181</name>
</gene>
<keyword evidence="1" id="KW-1133">Transmembrane helix</keyword>
<dbReference type="EMBL" id="BTRK01000002">
    <property type="protein sequence ID" value="GMR34986.1"/>
    <property type="molecule type" value="Genomic_DNA"/>
</dbReference>
<evidence type="ECO:0000313" key="3">
    <source>
        <dbReference type="Proteomes" id="UP001328107"/>
    </source>
</evidence>
<accession>A0AAN5CBD7</accession>
<evidence type="ECO:0000313" key="2">
    <source>
        <dbReference type="EMBL" id="GMR34986.1"/>
    </source>
</evidence>
<protein>
    <recommendedName>
        <fullName evidence="4">G protein-coupled receptor</fullName>
    </recommendedName>
</protein>
<feature type="transmembrane region" description="Helical" evidence="1">
    <location>
        <begin position="12"/>
        <end position="34"/>
    </location>
</feature>
<dbReference type="Proteomes" id="UP001328107">
    <property type="component" value="Unassembled WGS sequence"/>
</dbReference>
<name>A0AAN5CBD7_9BILA</name>
<organism evidence="2 3">
    <name type="scientific">Pristionchus mayeri</name>
    <dbReference type="NCBI Taxonomy" id="1317129"/>
    <lineage>
        <taxon>Eukaryota</taxon>
        <taxon>Metazoa</taxon>
        <taxon>Ecdysozoa</taxon>
        <taxon>Nematoda</taxon>
        <taxon>Chromadorea</taxon>
        <taxon>Rhabditida</taxon>
        <taxon>Rhabditina</taxon>
        <taxon>Diplogasteromorpha</taxon>
        <taxon>Diplogasteroidea</taxon>
        <taxon>Neodiplogasteridae</taxon>
        <taxon>Pristionchus</taxon>
    </lineage>
</organism>
<evidence type="ECO:0008006" key="4">
    <source>
        <dbReference type="Google" id="ProtNLM"/>
    </source>
</evidence>
<dbReference type="AlphaFoldDB" id="A0AAN5CBD7"/>
<reference evidence="3" key="1">
    <citation type="submission" date="2022-10" db="EMBL/GenBank/DDBJ databases">
        <title>Genome assembly of Pristionchus species.</title>
        <authorList>
            <person name="Yoshida K."/>
            <person name="Sommer R.J."/>
        </authorList>
    </citation>
    <scope>NUCLEOTIDE SEQUENCE [LARGE SCALE GENOMIC DNA]</scope>
    <source>
        <strain evidence="3">RS5460</strain>
    </source>
</reference>
<comment type="caution">
    <text evidence="2">The sequence shown here is derived from an EMBL/GenBank/DDBJ whole genome shotgun (WGS) entry which is preliminary data.</text>
</comment>
<sequence length="95" mass="10649">MTRGVMRTTLAAFLISIGSWLFVCFFTYFFSVLLRTGRSPFTKLQFSLIFRLLNVINNVLTAWVLIATFSKVRRSVLGYSVLSTGSGPGSVRESQ</sequence>
<keyword evidence="3" id="KW-1185">Reference proteome</keyword>
<keyword evidence="1" id="KW-0812">Transmembrane</keyword>
<feature type="transmembrane region" description="Helical" evidence="1">
    <location>
        <begin position="46"/>
        <end position="66"/>
    </location>
</feature>
<feature type="non-terminal residue" evidence="2">
    <location>
        <position position="95"/>
    </location>
</feature>
<evidence type="ECO:0000256" key="1">
    <source>
        <dbReference type="SAM" id="Phobius"/>
    </source>
</evidence>
<proteinExistence type="predicted"/>
<keyword evidence="1" id="KW-0472">Membrane</keyword>